<proteinExistence type="inferred from homology"/>
<comment type="similarity">
    <text evidence="1 5">Belongs to the S-100 family.</text>
</comment>
<evidence type="ECO:0000256" key="1">
    <source>
        <dbReference type="ARBA" id="ARBA00007323"/>
    </source>
</evidence>
<dbReference type="InterPro" id="IPR034325">
    <property type="entry name" value="S-100_dom"/>
</dbReference>
<protein>
    <recommendedName>
        <fullName evidence="5">Protein S100</fullName>
    </recommendedName>
    <alternativeName>
        <fullName evidence="5">S100 calcium-binding protein</fullName>
    </alternativeName>
</protein>
<dbReference type="InterPro" id="IPR011992">
    <property type="entry name" value="EF-hand-dom_pair"/>
</dbReference>
<dbReference type="SUPFAM" id="SSF47473">
    <property type="entry name" value="EF-hand"/>
    <property type="match status" value="1"/>
</dbReference>
<dbReference type="PROSITE" id="PS00018">
    <property type="entry name" value="EF_HAND_1"/>
    <property type="match status" value="1"/>
</dbReference>
<keyword evidence="9" id="KW-1185">Reference proteome</keyword>
<dbReference type="Gene3D" id="1.10.238.10">
    <property type="entry name" value="EF-hand"/>
    <property type="match status" value="1"/>
</dbReference>
<dbReference type="EMBL" id="CAUEEQ010068369">
    <property type="protein sequence ID" value="CAJ0965584.1"/>
    <property type="molecule type" value="Genomic_DNA"/>
</dbReference>
<feature type="region of interest" description="Disordered" evidence="6">
    <location>
        <begin position="1"/>
        <end position="37"/>
    </location>
</feature>
<name>A0ABN9MFP3_9NEOB</name>
<evidence type="ECO:0000259" key="7">
    <source>
        <dbReference type="PROSITE" id="PS50222"/>
    </source>
</evidence>
<dbReference type="PANTHER" id="PTHR11639:SF134">
    <property type="entry name" value="PROTEIN S100-A1-RELATED"/>
    <property type="match status" value="1"/>
</dbReference>
<feature type="compositionally biased region" description="Polar residues" evidence="6">
    <location>
        <begin position="1"/>
        <end position="19"/>
    </location>
</feature>
<feature type="compositionally biased region" description="Polar residues" evidence="6">
    <location>
        <begin position="27"/>
        <end position="37"/>
    </location>
</feature>
<organism evidence="8 9">
    <name type="scientific">Ranitomeya imitator</name>
    <name type="common">mimic poison frog</name>
    <dbReference type="NCBI Taxonomy" id="111125"/>
    <lineage>
        <taxon>Eukaryota</taxon>
        <taxon>Metazoa</taxon>
        <taxon>Chordata</taxon>
        <taxon>Craniata</taxon>
        <taxon>Vertebrata</taxon>
        <taxon>Euteleostomi</taxon>
        <taxon>Amphibia</taxon>
        <taxon>Batrachia</taxon>
        <taxon>Anura</taxon>
        <taxon>Neobatrachia</taxon>
        <taxon>Hyloidea</taxon>
        <taxon>Dendrobatidae</taxon>
        <taxon>Dendrobatinae</taxon>
        <taxon>Ranitomeya</taxon>
    </lineage>
</organism>
<dbReference type="Pfam" id="PF01023">
    <property type="entry name" value="S_100"/>
    <property type="match status" value="1"/>
</dbReference>
<dbReference type="PROSITE" id="PS50222">
    <property type="entry name" value="EF_HAND_2"/>
    <property type="match status" value="1"/>
</dbReference>
<dbReference type="InterPro" id="IPR002048">
    <property type="entry name" value="EF_hand_dom"/>
</dbReference>
<dbReference type="SMART" id="SM00054">
    <property type="entry name" value="EFh"/>
    <property type="match status" value="1"/>
</dbReference>
<reference evidence="8" key="1">
    <citation type="submission" date="2023-07" db="EMBL/GenBank/DDBJ databases">
        <authorList>
            <person name="Stuckert A."/>
        </authorList>
    </citation>
    <scope>NUCLEOTIDE SEQUENCE</scope>
</reference>
<evidence type="ECO:0000256" key="5">
    <source>
        <dbReference type="RuleBase" id="RU361184"/>
    </source>
</evidence>
<dbReference type="SMART" id="SM01394">
    <property type="entry name" value="S_100"/>
    <property type="match status" value="1"/>
</dbReference>
<dbReference type="PROSITE" id="PS00303">
    <property type="entry name" value="S100_CABP"/>
    <property type="match status" value="1"/>
</dbReference>
<dbReference type="CDD" id="cd00213">
    <property type="entry name" value="S-100"/>
    <property type="match status" value="1"/>
</dbReference>
<evidence type="ECO:0000313" key="9">
    <source>
        <dbReference type="Proteomes" id="UP001176940"/>
    </source>
</evidence>
<sequence>MRRRSSSGARTTPRASEQGGSLRHSDPPTQEHVTGSRQELTELECSMVNIIRIFHSFSNNQCKLKRKNLKELINKQMSTFVKQVQDTDTLEIIFRDLDANHDREIDFSEFAALIAMVTSACHTSFHEAQ</sequence>
<dbReference type="Proteomes" id="UP001176940">
    <property type="component" value="Unassembled WGS sequence"/>
</dbReference>
<evidence type="ECO:0000256" key="3">
    <source>
        <dbReference type="ARBA" id="ARBA00022737"/>
    </source>
</evidence>
<dbReference type="InterPro" id="IPR001751">
    <property type="entry name" value="S100/CaBP7/8-like_CS"/>
</dbReference>
<evidence type="ECO:0000256" key="2">
    <source>
        <dbReference type="ARBA" id="ARBA00022723"/>
    </source>
</evidence>
<dbReference type="InterPro" id="IPR018247">
    <property type="entry name" value="EF_Hand_1_Ca_BS"/>
</dbReference>
<keyword evidence="2 5" id="KW-0479">Metal-binding</keyword>
<dbReference type="PANTHER" id="PTHR11639">
    <property type="entry name" value="S100 CALCIUM-BINDING PROTEIN"/>
    <property type="match status" value="1"/>
</dbReference>
<keyword evidence="3" id="KW-0677">Repeat</keyword>
<dbReference type="InterPro" id="IPR013787">
    <property type="entry name" value="S100_Ca-bd_sub"/>
</dbReference>
<accession>A0ABN9MFP3</accession>
<evidence type="ECO:0000313" key="8">
    <source>
        <dbReference type="EMBL" id="CAJ0965584.1"/>
    </source>
</evidence>
<evidence type="ECO:0000256" key="4">
    <source>
        <dbReference type="ARBA" id="ARBA00022837"/>
    </source>
</evidence>
<keyword evidence="4 5" id="KW-0106">Calcium</keyword>
<evidence type="ECO:0000256" key="6">
    <source>
        <dbReference type="SAM" id="MobiDB-lite"/>
    </source>
</evidence>
<comment type="caution">
    <text evidence="8">The sequence shown here is derived from an EMBL/GenBank/DDBJ whole genome shotgun (WGS) entry which is preliminary data.</text>
</comment>
<gene>
    <name evidence="8" type="ORF">RIMI_LOCUS20436094</name>
</gene>
<feature type="domain" description="EF-hand" evidence="7">
    <location>
        <begin position="85"/>
        <end position="120"/>
    </location>
</feature>